<accession>A0ABS0XMM5</accession>
<sequence length="193" mass="21614">MSETSEQATRRRWVTLAEVVAVAGVLIAALTLWSNWSDRRADEAEKVAERTAERTERSRIDLTATVEDGGRRLALKDEKHDLQDLVIAFPRALGIATRQPVSDVAILADWFEAPLLKLTDGGADEREGRLPVLVTVRYWDGDTQRSATGVYNVIWRTEGRLLRGRTVKLEGLRLRQRGGGQAQVDALWAKEKP</sequence>
<evidence type="ECO:0000313" key="3">
    <source>
        <dbReference type="Proteomes" id="UP000640426"/>
    </source>
</evidence>
<dbReference type="EMBL" id="JAELXS010000002">
    <property type="protein sequence ID" value="MBJ6121008.1"/>
    <property type="molecule type" value="Genomic_DNA"/>
</dbReference>
<keyword evidence="1" id="KW-0812">Transmembrane</keyword>
<keyword evidence="3" id="KW-1185">Reference proteome</keyword>
<evidence type="ECO:0000256" key="1">
    <source>
        <dbReference type="SAM" id="Phobius"/>
    </source>
</evidence>
<name>A0ABS0XMM5_9SPHN</name>
<keyword evidence="1" id="KW-1133">Transmembrane helix</keyword>
<comment type="caution">
    <text evidence="2">The sequence shown here is derived from an EMBL/GenBank/DDBJ whole genome shotgun (WGS) entry which is preliminary data.</text>
</comment>
<keyword evidence="1" id="KW-0472">Membrane</keyword>
<gene>
    <name evidence="2" type="ORF">JAO74_04285</name>
</gene>
<dbReference type="Proteomes" id="UP000640426">
    <property type="component" value="Unassembled WGS sequence"/>
</dbReference>
<organism evidence="2 3">
    <name type="scientific">Sphingomonas mollis</name>
    <dbReference type="NCBI Taxonomy" id="2795726"/>
    <lineage>
        <taxon>Bacteria</taxon>
        <taxon>Pseudomonadati</taxon>
        <taxon>Pseudomonadota</taxon>
        <taxon>Alphaproteobacteria</taxon>
        <taxon>Sphingomonadales</taxon>
        <taxon>Sphingomonadaceae</taxon>
        <taxon>Sphingomonas</taxon>
    </lineage>
</organism>
<evidence type="ECO:0008006" key="4">
    <source>
        <dbReference type="Google" id="ProtNLM"/>
    </source>
</evidence>
<protein>
    <recommendedName>
        <fullName evidence="4">Type II secretion system protein</fullName>
    </recommendedName>
</protein>
<reference evidence="3" key="1">
    <citation type="submission" date="2020-12" db="EMBL/GenBank/DDBJ databases">
        <title>Hymenobacter sp.</title>
        <authorList>
            <person name="Kim M.K."/>
        </authorList>
    </citation>
    <scope>NUCLEOTIDE SEQUENCE [LARGE SCALE GENOMIC DNA]</scope>
    <source>
        <strain evidence="3">BT553</strain>
    </source>
</reference>
<feature type="transmembrane region" description="Helical" evidence="1">
    <location>
        <begin position="12"/>
        <end position="33"/>
    </location>
</feature>
<proteinExistence type="predicted"/>
<evidence type="ECO:0000313" key="2">
    <source>
        <dbReference type="EMBL" id="MBJ6121008.1"/>
    </source>
</evidence>
<dbReference type="RefSeq" id="WP_199035505.1">
    <property type="nucleotide sequence ID" value="NZ_JAELXS010000002.1"/>
</dbReference>